<dbReference type="EMBL" id="CAMAPE010000057">
    <property type="protein sequence ID" value="CAH9111806.1"/>
    <property type="molecule type" value="Genomic_DNA"/>
</dbReference>
<name>A0A9P0ZR05_CUSEU</name>
<proteinExistence type="predicted"/>
<reference evidence="1" key="1">
    <citation type="submission" date="2022-07" db="EMBL/GenBank/DDBJ databases">
        <authorList>
            <person name="Macas J."/>
            <person name="Novak P."/>
            <person name="Neumann P."/>
        </authorList>
    </citation>
    <scope>NUCLEOTIDE SEQUENCE</scope>
</reference>
<comment type="caution">
    <text evidence="1">The sequence shown here is derived from an EMBL/GenBank/DDBJ whole genome shotgun (WGS) entry which is preliminary data.</text>
</comment>
<sequence>MEDNVYAMKNFMVLDNYQLYETTSHPYILEFVSRTKVVHSDKEFPNFMYDLQPFEMLQAQRVLNDRLLIDVIGKVVGRCAPHTHVINNRTKRLMELTLEDSEYTLII</sequence>
<dbReference type="OrthoDB" id="1306166at2759"/>
<gene>
    <name evidence="1" type="ORF">CEURO_LOCUS19395</name>
</gene>
<dbReference type="Proteomes" id="UP001152484">
    <property type="component" value="Unassembled WGS sequence"/>
</dbReference>
<dbReference type="AlphaFoldDB" id="A0A9P0ZR05"/>
<accession>A0A9P0ZR05</accession>
<evidence type="ECO:0000313" key="1">
    <source>
        <dbReference type="EMBL" id="CAH9111806.1"/>
    </source>
</evidence>
<evidence type="ECO:0000313" key="2">
    <source>
        <dbReference type="Proteomes" id="UP001152484"/>
    </source>
</evidence>
<protein>
    <submittedName>
        <fullName evidence="1">Uncharacterized protein</fullName>
    </submittedName>
</protein>
<keyword evidence="2" id="KW-1185">Reference proteome</keyword>
<organism evidence="1 2">
    <name type="scientific">Cuscuta europaea</name>
    <name type="common">European dodder</name>
    <dbReference type="NCBI Taxonomy" id="41803"/>
    <lineage>
        <taxon>Eukaryota</taxon>
        <taxon>Viridiplantae</taxon>
        <taxon>Streptophyta</taxon>
        <taxon>Embryophyta</taxon>
        <taxon>Tracheophyta</taxon>
        <taxon>Spermatophyta</taxon>
        <taxon>Magnoliopsida</taxon>
        <taxon>eudicotyledons</taxon>
        <taxon>Gunneridae</taxon>
        <taxon>Pentapetalae</taxon>
        <taxon>asterids</taxon>
        <taxon>lamiids</taxon>
        <taxon>Solanales</taxon>
        <taxon>Convolvulaceae</taxon>
        <taxon>Cuscuteae</taxon>
        <taxon>Cuscuta</taxon>
        <taxon>Cuscuta subgen. Cuscuta</taxon>
    </lineage>
</organism>